<dbReference type="Gene3D" id="1.10.3730.20">
    <property type="match status" value="1"/>
</dbReference>
<dbReference type="PANTHER" id="PTHR28668">
    <property type="entry name" value="TRANSMEMBRANE PROTEIN 234"/>
    <property type="match status" value="1"/>
</dbReference>
<evidence type="ECO:0000256" key="5">
    <source>
        <dbReference type="ARBA" id="ARBA00023136"/>
    </source>
</evidence>
<dbReference type="Pfam" id="PF10639">
    <property type="entry name" value="TMEM234"/>
    <property type="match status" value="1"/>
</dbReference>
<proteinExistence type="inferred from homology"/>
<dbReference type="EMBL" id="BMAT01001565">
    <property type="protein sequence ID" value="GFR88334.1"/>
    <property type="molecule type" value="Genomic_DNA"/>
</dbReference>
<reference evidence="7 8" key="1">
    <citation type="journal article" date="2021" name="Elife">
        <title>Chloroplast acquisition without the gene transfer in kleptoplastic sea slugs, Plakobranchus ocellatus.</title>
        <authorList>
            <person name="Maeda T."/>
            <person name="Takahashi S."/>
            <person name="Yoshida T."/>
            <person name="Shimamura S."/>
            <person name="Takaki Y."/>
            <person name="Nagai Y."/>
            <person name="Toyoda A."/>
            <person name="Suzuki Y."/>
            <person name="Arimoto A."/>
            <person name="Ishii H."/>
            <person name="Satoh N."/>
            <person name="Nishiyama T."/>
            <person name="Hasebe M."/>
            <person name="Maruyama T."/>
            <person name="Minagawa J."/>
            <person name="Obokata J."/>
            <person name="Shigenobu S."/>
        </authorList>
    </citation>
    <scope>NUCLEOTIDE SEQUENCE [LARGE SCALE GENOMIC DNA]</scope>
</reference>
<gene>
    <name evidence="7" type="ORF">ElyMa_000767800</name>
</gene>
<keyword evidence="4 6" id="KW-1133">Transmembrane helix</keyword>
<evidence type="ECO:0000256" key="2">
    <source>
        <dbReference type="ARBA" id="ARBA00005977"/>
    </source>
</evidence>
<sequence>MDDQLSGYRDAVNLVVVAALWGMTNPLLKKNSKGIEDINRDGKFSQMMAEFFFLVSNWKYIVSFVMNQTGSVVYYLTLASADLTLAVPITNSMTFMFTALSSHLLGEKHLNFNTLLGIALVAVGVLLCVLGKTDTS</sequence>
<feature type="transmembrane region" description="Helical" evidence="6">
    <location>
        <begin position="72"/>
        <end position="100"/>
    </location>
</feature>
<dbReference type="PANTHER" id="PTHR28668:SF1">
    <property type="entry name" value="TRANSMEMBRANE PROTEIN 234"/>
    <property type="match status" value="1"/>
</dbReference>
<dbReference type="SUPFAM" id="SSF103481">
    <property type="entry name" value="Multidrug resistance efflux transporter EmrE"/>
    <property type="match status" value="1"/>
</dbReference>
<dbReference type="AlphaFoldDB" id="A0AAV4GSJ4"/>
<comment type="subcellular location">
    <subcellularLocation>
        <location evidence="1">Membrane</location>
        <topology evidence="1">Multi-pass membrane protein</topology>
    </subcellularLocation>
</comment>
<organism evidence="7 8">
    <name type="scientific">Elysia marginata</name>
    <dbReference type="NCBI Taxonomy" id="1093978"/>
    <lineage>
        <taxon>Eukaryota</taxon>
        <taxon>Metazoa</taxon>
        <taxon>Spiralia</taxon>
        <taxon>Lophotrochozoa</taxon>
        <taxon>Mollusca</taxon>
        <taxon>Gastropoda</taxon>
        <taxon>Heterobranchia</taxon>
        <taxon>Euthyneura</taxon>
        <taxon>Panpulmonata</taxon>
        <taxon>Sacoglossa</taxon>
        <taxon>Placobranchoidea</taxon>
        <taxon>Plakobranchidae</taxon>
        <taxon>Elysia</taxon>
    </lineage>
</organism>
<dbReference type="Proteomes" id="UP000762676">
    <property type="component" value="Unassembled WGS sequence"/>
</dbReference>
<keyword evidence="8" id="KW-1185">Reference proteome</keyword>
<name>A0AAV4GSJ4_9GAST</name>
<feature type="transmembrane region" description="Helical" evidence="6">
    <location>
        <begin position="112"/>
        <end position="133"/>
    </location>
</feature>
<evidence type="ECO:0000256" key="1">
    <source>
        <dbReference type="ARBA" id="ARBA00004141"/>
    </source>
</evidence>
<keyword evidence="3 6" id="KW-0812">Transmembrane</keyword>
<evidence type="ECO:0000256" key="4">
    <source>
        <dbReference type="ARBA" id="ARBA00022989"/>
    </source>
</evidence>
<protein>
    <submittedName>
        <fullName evidence="7">Transmembrane protein 234-like</fullName>
    </submittedName>
</protein>
<dbReference type="InterPro" id="IPR037185">
    <property type="entry name" value="EmrE-like"/>
</dbReference>
<dbReference type="GO" id="GO:0016020">
    <property type="term" value="C:membrane"/>
    <property type="evidence" value="ECO:0007669"/>
    <property type="project" value="UniProtKB-SubCell"/>
</dbReference>
<comment type="similarity">
    <text evidence="2">Belongs to the TMEM234 family.</text>
</comment>
<evidence type="ECO:0000256" key="6">
    <source>
        <dbReference type="SAM" id="Phobius"/>
    </source>
</evidence>
<accession>A0AAV4GSJ4</accession>
<evidence type="ECO:0000313" key="8">
    <source>
        <dbReference type="Proteomes" id="UP000762676"/>
    </source>
</evidence>
<comment type="caution">
    <text evidence="7">The sequence shown here is derived from an EMBL/GenBank/DDBJ whole genome shotgun (WGS) entry which is preliminary data.</text>
</comment>
<evidence type="ECO:0000256" key="3">
    <source>
        <dbReference type="ARBA" id="ARBA00022692"/>
    </source>
</evidence>
<dbReference type="InterPro" id="IPR018908">
    <property type="entry name" value="TMEM234"/>
</dbReference>
<evidence type="ECO:0000313" key="7">
    <source>
        <dbReference type="EMBL" id="GFR88334.1"/>
    </source>
</evidence>
<keyword evidence="5 6" id="KW-0472">Membrane</keyword>